<feature type="transmembrane region" description="Helical" evidence="2">
    <location>
        <begin position="217"/>
        <end position="242"/>
    </location>
</feature>
<feature type="compositionally biased region" description="Polar residues" evidence="1">
    <location>
        <begin position="1"/>
        <end position="17"/>
    </location>
</feature>
<accession>A0AAJ6BFB7</accession>
<keyword evidence="2" id="KW-0812">Transmembrane</keyword>
<feature type="transmembrane region" description="Helical" evidence="2">
    <location>
        <begin position="385"/>
        <end position="405"/>
    </location>
</feature>
<gene>
    <name evidence="3" type="ORF">P0Y53_16565</name>
</gene>
<dbReference type="AlphaFoldDB" id="A0AAJ6BFB7"/>
<protein>
    <submittedName>
        <fullName evidence="3">Uncharacterized protein</fullName>
    </submittedName>
</protein>
<dbReference type="EMBL" id="CP119311">
    <property type="protein sequence ID" value="WEK34102.1"/>
    <property type="molecule type" value="Genomic_DNA"/>
</dbReference>
<feature type="transmembrane region" description="Helical" evidence="2">
    <location>
        <begin position="301"/>
        <end position="320"/>
    </location>
</feature>
<evidence type="ECO:0000256" key="1">
    <source>
        <dbReference type="SAM" id="MobiDB-lite"/>
    </source>
</evidence>
<feature type="transmembrane region" description="Helical" evidence="2">
    <location>
        <begin position="434"/>
        <end position="452"/>
    </location>
</feature>
<feature type="transmembrane region" description="Helical" evidence="2">
    <location>
        <begin position="40"/>
        <end position="59"/>
    </location>
</feature>
<dbReference type="Proteomes" id="UP001220610">
    <property type="component" value="Chromosome"/>
</dbReference>
<name>A0AAJ6BFB7_9BACT</name>
<keyword evidence="2" id="KW-0472">Membrane</keyword>
<evidence type="ECO:0000256" key="2">
    <source>
        <dbReference type="SAM" id="Phobius"/>
    </source>
</evidence>
<evidence type="ECO:0000313" key="3">
    <source>
        <dbReference type="EMBL" id="WEK34102.1"/>
    </source>
</evidence>
<feature type="region of interest" description="Disordered" evidence="1">
    <location>
        <begin position="1"/>
        <end position="24"/>
    </location>
</feature>
<evidence type="ECO:0000313" key="4">
    <source>
        <dbReference type="Proteomes" id="UP001220610"/>
    </source>
</evidence>
<reference evidence="3" key="1">
    <citation type="submission" date="2023-03" db="EMBL/GenBank/DDBJ databases">
        <title>Andean soil-derived lignocellulolytic bacterial consortium as a source of novel taxa and putative plastic-active enzymes.</title>
        <authorList>
            <person name="Diaz-Garcia L."/>
            <person name="Chuvochina M."/>
            <person name="Feuerriegel G."/>
            <person name="Bunk B."/>
            <person name="Sproer C."/>
            <person name="Streit W.R."/>
            <person name="Rodriguez L.M."/>
            <person name="Overmann J."/>
            <person name="Jimenez D.J."/>
        </authorList>
    </citation>
    <scope>NUCLEOTIDE SEQUENCE</scope>
    <source>
        <strain evidence="3">MAG 7</strain>
    </source>
</reference>
<sequence>MDNPTPGNTTQPAQNDNAPVDKPSWQQRFGKAYDGFSSSIWAPVCAGILGLILSVYLLLGYPCDSENRFHEINLNFNQAENQATSRLETYLRNVKKQDSISLDSVRNLKADPQEKEKNDELAVKFIERIDSISKIQQQLVIRRFNQLYRKADTLEASRLSVHPLVLEHIIDTAEATPTILFGYYEPEIATDTFSISNPITSREYSTSLAFFRKYPGFALWLFLGILQMVMWLVMVPVGFSTFSNIRDLHKEAGTTSRLPQSFIYSGIALGLFCMILYDGIIDEWVIRESFFMQGFACRLTIYAILGYIVAWLCLAGYLYLGDTLHQLHKKINSKAAELKQKKQAETILAGADEARLAAIDKLPALQLLSQQLQLLTEQHKKGKTFFNLFFGMATLVLSVLIFWVASMLQATNSLELFRYYKAVTGTDYLSNDFVYLYGGLHSILLAIFVLPVKFRIMEMNASFPDLSRPGEDTSTPGWQNLLKNIVSLISQLLVVSSPLLASFLQNMLSSFFQ</sequence>
<proteinExistence type="predicted"/>
<keyword evidence="2" id="KW-1133">Transmembrane helix</keyword>
<organism evidence="3 4">
    <name type="scientific">Candidatus Pseudobacter hemicellulosilyticus</name>
    <dbReference type="NCBI Taxonomy" id="3121375"/>
    <lineage>
        <taxon>Bacteria</taxon>
        <taxon>Pseudomonadati</taxon>
        <taxon>Bacteroidota</taxon>
        <taxon>Chitinophagia</taxon>
        <taxon>Chitinophagales</taxon>
        <taxon>Chitinophagaceae</taxon>
        <taxon>Pseudobacter</taxon>
    </lineage>
</organism>